<dbReference type="EMBL" id="LR796658">
    <property type="protein sequence ID" value="CAB4157144.1"/>
    <property type="molecule type" value="Genomic_DNA"/>
</dbReference>
<accession>A0A6J5NPD9</accession>
<proteinExistence type="predicted"/>
<sequence>MPRKVFTAGDVLTAADVNLYLSNEVTLTASTATSYTVLTSDRYKILEFDGGSATTVTFSTATAFEAGERVDILQDGAGTVTITRASTAITLAGRGTAGTAYRIGQRYDAVSVVCVGTNSYRIIGNATAV</sequence>
<reference evidence="1" key="1">
    <citation type="submission" date="2020-04" db="EMBL/GenBank/DDBJ databases">
        <authorList>
            <person name="Chiriac C."/>
            <person name="Salcher M."/>
            <person name="Ghai R."/>
            <person name="Kavagutti S V."/>
        </authorList>
    </citation>
    <scope>NUCLEOTIDE SEQUENCE</scope>
</reference>
<protein>
    <submittedName>
        <fullName evidence="1">Uncharacterized protein</fullName>
    </submittedName>
</protein>
<organism evidence="1">
    <name type="scientific">uncultured Caudovirales phage</name>
    <dbReference type="NCBI Taxonomy" id="2100421"/>
    <lineage>
        <taxon>Viruses</taxon>
        <taxon>Duplodnaviria</taxon>
        <taxon>Heunggongvirae</taxon>
        <taxon>Uroviricota</taxon>
        <taxon>Caudoviricetes</taxon>
        <taxon>Peduoviridae</taxon>
        <taxon>Maltschvirus</taxon>
        <taxon>Maltschvirus maltsch</taxon>
    </lineage>
</organism>
<gene>
    <name evidence="1" type="ORF">UFOVP692_2</name>
</gene>
<evidence type="ECO:0000313" key="1">
    <source>
        <dbReference type="EMBL" id="CAB4157144.1"/>
    </source>
</evidence>
<name>A0A6J5NPD9_9CAUD</name>